<comment type="caution">
    <text evidence="2">The sequence shown here is derived from an EMBL/GenBank/DDBJ whole genome shotgun (WGS) entry which is preliminary data.</text>
</comment>
<proteinExistence type="predicted"/>
<reference evidence="3" key="1">
    <citation type="journal article" date="2015" name="BMC Genomics">
        <title>Draft genome of a commonly misdiagnosed multidrug resistant pathogen Candida auris.</title>
        <authorList>
            <person name="Chatterjee S."/>
            <person name="Alampalli S.V."/>
            <person name="Nageshan R.K."/>
            <person name="Chettiar S.T."/>
            <person name="Joshi S."/>
            <person name="Tatu U.S."/>
        </authorList>
    </citation>
    <scope>NUCLEOTIDE SEQUENCE [LARGE SCALE GENOMIC DNA]</scope>
    <source>
        <strain evidence="3">6684</strain>
    </source>
</reference>
<dbReference type="AlphaFoldDB" id="A0A0L0NPA6"/>
<gene>
    <name evidence="2" type="ORF">QG37_08272</name>
</gene>
<name>A0A0L0NPA6_CANAR</name>
<dbReference type="VEuPathDB" id="FungiDB:QG37_08272"/>
<evidence type="ECO:0000256" key="1">
    <source>
        <dbReference type="SAM" id="MobiDB-lite"/>
    </source>
</evidence>
<protein>
    <submittedName>
        <fullName evidence="2">Uncharacterized protein</fullName>
    </submittedName>
</protein>
<feature type="region of interest" description="Disordered" evidence="1">
    <location>
        <begin position="23"/>
        <end position="77"/>
    </location>
</feature>
<feature type="compositionally biased region" description="Basic and acidic residues" evidence="1">
    <location>
        <begin position="59"/>
        <end position="77"/>
    </location>
</feature>
<accession>A0A0L0NPA6</accession>
<organism evidence="2 3">
    <name type="scientific">Candidozyma auris</name>
    <name type="common">Yeast</name>
    <name type="synonym">Candida auris</name>
    <dbReference type="NCBI Taxonomy" id="498019"/>
    <lineage>
        <taxon>Eukaryota</taxon>
        <taxon>Fungi</taxon>
        <taxon>Dikarya</taxon>
        <taxon>Ascomycota</taxon>
        <taxon>Saccharomycotina</taxon>
        <taxon>Pichiomycetes</taxon>
        <taxon>Metschnikowiaceae</taxon>
        <taxon>Candidozyma</taxon>
    </lineage>
</organism>
<evidence type="ECO:0000313" key="2">
    <source>
        <dbReference type="EMBL" id="KND95495.1"/>
    </source>
</evidence>
<dbReference type="Proteomes" id="UP000037122">
    <property type="component" value="Unassembled WGS sequence"/>
</dbReference>
<evidence type="ECO:0000313" key="3">
    <source>
        <dbReference type="Proteomes" id="UP000037122"/>
    </source>
</evidence>
<dbReference type="EMBL" id="LGST01000073">
    <property type="protein sequence ID" value="KND95495.1"/>
    <property type="molecule type" value="Genomic_DNA"/>
</dbReference>
<sequence length="77" mass="8785">MAAKGPYRIAIYKGAVTATCSWRGLQPQRKPPWRRLPRIASESASELAPEQQAKQKKKALQEHPRQSDHSRENKTSF</sequence>